<feature type="compositionally biased region" description="Low complexity" evidence="1">
    <location>
        <begin position="23"/>
        <end position="35"/>
    </location>
</feature>
<feature type="compositionally biased region" description="Low complexity" evidence="1">
    <location>
        <begin position="1"/>
        <end position="16"/>
    </location>
</feature>
<feature type="region of interest" description="Disordered" evidence="1">
    <location>
        <begin position="205"/>
        <end position="277"/>
    </location>
</feature>
<feature type="region of interest" description="Disordered" evidence="1">
    <location>
        <begin position="1"/>
        <end position="112"/>
    </location>
</feature>
<sequence length="947" mass="103724">MPPKYSNNSYRNSNNRNSHHHTPSTTTPITPTPSSGVPISNKTPTQTTTDPSRIIPQPRRRRSSVNREQQSSPSGELEHTTTTTSPNTTNGSNNHSTTVHNNNTTSTQNNLDDDCENQAGLATNAIEKIFSTTLQFNAESILSAVDLLQQRREEQYPNEKRKRFTIREILEVGTKNPICNDRHNDLPDLDYRKLDWGITPVPPKAAELAKRPSRQSSGINQNESLFGSKPFSGRGRSLSRENNAIPSNNTSNTSSSTITNSSSGSSRFASSAITNSSSTVMRTSGKGALWFDPGIDTKENNPLELTNEEIERKKAFEEFRKINHATVGAGSFFDFGGEEGESLESGLHSFDDELLDESLEPTSMDEMGGSNASDLENYFNTLSTGGHQTQFGGIGASHFTEASLYPKEQQLNEIEDEFISLPTPKSMIPSQKRDKPLFALDDSLNKEPVKPVHKGDPVISSVLQNKSGKSRFGFGDGFESDIQPQQHSQPLPFTTNNGGASKFLNINNQQTGLNVEDQAILPIHHQTHTGGGATINVTALFGGSSAMPSRKQSNPPIHHHEAFNNFAPTTIEKHPEEEINHNIHLEQFPVIDASNQISMMSAEDLELQFLKSLNDTNQPSMQESQVPEANKINQLFKPISNEQNVAHQEATTQQPTSQFVSPFQKYQEQKQNEKSETKLPEDLSLTPSKQSSVSKTSATSPASAAQRKLSKTSANSPFVPSHLMKKMGTNTEKKIKLKVNTPVTNTAAATKTATSQPSNVTTSTNNGSSNVTTSTANVASVPVQPTVETQQSPMINQQQMPIIPQNEFLSQNNMVHLNPNLLPPNGNQPPVSPTIPMNMGMPISPLMNQNQPPIRILQKPPTGFVPSQPYPNSPTAFIPFSPQGHPVHPGIPAGFIPPNGNMFPNGFIPNNGMFPPHPNMFMGNQQQDFSSQALSLEDLEKELMNQK</sequence>
<keyword evidence="3" id="KW-1185">Reference proteome</keyword>
<proteinExistence type="predicted"/>
<feature type="compositionally biased region" description="Low complexity" evidence="1">
    <location>
        <begin position="80"/>
        <end position="110"/>
    </location>
</feature>
<organism evidence="3">
    <name type="scientific">Naegleria gruberi</name>
    <name type="common">Amoeba</name>
    <dbReference type="NCBI Taxonomy" id="5762"/>
    <lineage>
        <taxon>Eukaryota</taxon>
        <taxon>Discoba</taxon>
        <taxon>Heterolobosea</taxon>
        <taxon>Tetramitia</taxon>
        <taxon>Eutetramitia</taxon>
        <taxon>Vahlkampfiidae</taxon>
        <taxon>Naegleria</taxon>
    </lineage>
</organism>
<feature type="compositionally biased region" description="Polar residues" evidence="1">
    <location>
        <begin position="37"/>
        <end position="50"/>
    </location>
</feature>
<feature type="compositionally biased region" description="Low complexity" evidence="1">
    <location>
        <begin position="687"/>
        <end position="706"/>
    </location>
</feature>
<reference evidence="2 3" key="1">
    <citation type="journal article" date="2010" name="Cell">
        <title>The genome of Naegleria gruberi illuminates early eukaryotic versatility.</title>
        <authorList>
            <person name="Fritz-Laylin L.K."/>
            <person name="Prochnik S.E."/>
            <person name="Ginger M.L."/>
            <person name="Dacks J.B."/>
            <person name="Carpenter M.L."/>
            <person name="Field M.C."/>
            <person name="Kuo A."/>
            <person name="Paredez A."/>
            <person name="Chapman J."/>
            <person name="Pham J."/>
            <person name="Shu S."/>
            <person name="Neupane R."/>
            <person name="Cipriano M."/>
            <person name="Mancuso J."/>
            <person name="Tu H."/>
            <person name="Salamov A."/>
            <person name="Lindquist E."/>
            <person name="Shapiro H."/>
            <person name="Lucas S."/>
            <person name="Grigoriev I.V."/>
            <person name="Cande W.Z."/>
            <person name="Fulton C."/>
            <person name="Rokhsar D.S."/>
            <person name="Dawson S.C."/>
        </authorList>
    </citation>
    <scope>NUCLEOTIDE SEQUENCE [LARGE SCALE GENOMIC DNA]</scope>
    <source>
        <strain evidence="2 3">NEG-M</strain>
    </source>
</reference>
<dbReference type="Proteomes" id="UP000006671">
    <property type="component" value="Unassembled WGS sequence"/>
</dbReference>
<evidence type="ECO:0000256" key="1">
    <source>
        <dbReference type="SAM" id="MobiDB-lite"/>
    </source>
</evidence>
<gene>
    <name evidence="2" type="ORF">NAEGRDRAFT_75314</name>
</gene>
<dbReference type="EMBL" id="GG738923">
    <property type="protein sequence ID" value="EFC36949.1"/>
    <property type="molecule type" value="Genomic_DNA"/>
</dbReference>
<feature type="compositionally biased region" description="Polar residues" evidence="1">
    <location>
        <begin position="214"/>
        <end position="225"/>
    </location>
</feature>
<dbReference type="AlphaFoldDB" id="D2W1N1"/>
<feature type="region of interest" description="Disordered" evidence="1">
    <location>
        <begin position="645"/>
        <end position="723"/>
    </location>
</feature>
<feature type="region of interest" description="Disordered" evidence="1">
    <location>
        <begin position="748"/>
        <end position="771"/>
    </location>
</feature>
<accession>D2W1N1</accession>
<dbReference type="VEuPathDB" id="AmoebaDB:NAEGRDRAFT_75314"/>
<feature type="compositionally biased region" description="Polar residues" evidence="1">
    <location>
        <begin position="645"/>
        <end position="666"/>
    </location>
</feature>
<evidence type="ECO:0000313" key="2">
    <source>
        <dbReference type="EMBL" id="EFC36949.1"/>
    </source>
</evidence>
<dbReference type="KEGG" id="ngr:NAEGRDRAFT_75314"/>
<dbReference type="GeneID" id="8856198"/>
<evidence type="ECO:0000313" key="3">
    <source>
        <dbReference type="Proteomes" id="UP000006671"/>
    </source>
</evidence>
<protein>
    <submittedName>
        <fullName evidence="2">Proline-rich SH3 domain protein</fullName>
    </submittedName>
</protein>
<dbReference type="OrthoDB" id="10459219at2759"/>
<dbReference type="InParanoid" id="D2W1N1"/>
<feature type="compositionally biased region" description="Basic and acidic residues" evidence="1">
    <location>
        <begin position="667"/>
        <end position="681"/>
    </location>
</feature>
<feature type="compositionally biased region" description="Low complexity" evidence="1">
    <location>
        <begin position="247"/>
        <end position="271"/>
    </location>
</feature>
<dbReference type="RefSeq" id="XP_002669693.1">
    <property type="nucleotide sequence ID" value="XM_002669647.1"/>
</dbReference>
<name>D2W1N1_NAEGR</name>